<comment type="subcellular location">
    <subcellularLocation>
        <location evidence="1">Secreted</location>
    </subcellularLocation>
</comment>
<dbReference type="PANTHER" id="PTHR18820:SF1">
    <property type="entry name" value="PROTEIN LEG1 HOMOLOG"/>
    <property type="match status" value="1"/>
</dbReference>
<dbReference type="GeneID" id="8628255"/>
<keyword evidence="4 6" id="KW-0732">Signal</keyword>
<dbReference type="PaxDb" id="44689-DDB0252635"/>
<dbReference type="RefSeq" id="XP_635311.2">
    <property type="nucleotide sequence ID" value="XM_630219.2"/>
</dbReference>
<dbReference type="VEuPathDB" id="AmoebaDB:DDB_G0291576"/>
<reference evidence="7 8" key="1">
    <citation type="journal article" date="2005" name="Nature">
        <title>The genome of the social amoeba Dictyostelium discoideum.</title>
        <authorList>
            <consortium name="The Dictyostelium discoideum Sequencing Consortium"/>
            <person name="Eichinger L."/>
            <person name="Pachebat J.A."/>
            <person name="Glockner G."/>
            <person name="Rajandream M.A."/>
            <person name="Sucgang R."/>
            <person name="Berriman M."/>
            <person name="Song J."/>
            <person name="Olsen R."/>
            <person name="Szafranski K."/>
            <person name="Xu Q."/>
            <person name="Tunggal B."/>
            <person name="Kummerfeld S."/>
            <person name="Madera M."/>
            <person name="Konfortov B.A."/>
            <person name="Rivero F."/>
            <person name="Bankier A.T."/>
            <person name="Lehmann R."/>
            <person name="Hamlin N."/>
            <person name="Davies R."/>
            <person name="Gaudet P."/>
            <person name="Fey P."/>
            <person name="Pilcher K."/>
            <person name="Chen G."/>
            <person name="Saunders D."/>
            <person name="Sodergren E."/>
            <person name="Davis P."/>
            <person name="Kerhornou A."/>
            <person name="Nie X."/>
            <person name="Hall N."/>
            <person name="Anjard C."/>
            <person name="Hemphill L."/>
            <person name="Bason N."/>
            <person name="Farbrother P."/>
            <person name="Desany B."/>
            <person name="Just E."/>
            <person name="Morio T."/>
            <person name="Rost R."/>
            <person name="Churcher C."/>
            <person name="Cooper J."/>
            <person name="Haydock S."/>
            <person name="van Driessche N."/>
            <person name="Cronin A."/>
            <person name="Goodhead I."/>
            <person name="Muzny D."/>
            <person name="Mourier T."/>
            <person name="Pain A."/>
            <person name="Lu M."/>
            <person name="Harper D."/>
            <person name="Lindsay R."/>
            <person name="Hauser H."/>
            <person name="James K."/>
            <person name="Quiles M."/>
            <person name="Madan Babu M."/>
            <person name="Saito T."/>
            <person name="Buchrieser C."/>
            <person name="Wardroper A."/>
            <person name="Felder M."/>
            <person name="Thangavelu M."/>
            <person name="Johnson D."/>
            <person name="Knights A."/>
            <person name="Loulseged H."/>
            <person name="Mungall K."/>
            <person name="Oliver K."/>
            <person name="Price C."/>
            <person name="Quail M.A."/>
            <person name="Urushihara H."/>
            <person name="Hernandez J."/>
            <person name="Rabbinowitsch E."/>
            <person name="Steffen D."/>
            <person name="Sanders M."/>
            <person name="Ma J."/>
            <person name="Kohara Y."/>
            <person name="Sharp S."/>
            <person name="Simmonds M."/>
            <person name="Spiegler S."/>
            <person name="Tivey A."/>
            <person name="Sugano S."/>
            <person name="White B."/>
            <person name="Walker D."/>
            <person name="Woodward J."/>
            <person name="Winckler T."/>
            <person name="Tanaka Y."/>
            <person name="Shaulsky G."/>
            <person name="Schleicher M."/>
            <person name="Weinstock G."/>
            <person name="Rosenthal A."/>
            <person name="Cox E.C."/>
            <person name="Chisholm R.L."/>
            <person name="Gibbs R."/>
            <person name="Loomis W.F."/>
            <person name="Platzer M."/>
            <person name="Kay R.R."/>
            <person name="Williams J."/>
            <person name="Dear P.H."/>
            <person name="Noegel A.A."/>
            <person name="Barrell B."/>
            <person name="Kuspa A."/>
        </authorList>
    </citation>
    <scope>NUCLEOTIDE SEQUENCE [LARGE SCALE GENOMIC DNA]</scope>
    <source>
        <strain evidence="7 8">AX4</strain>
    </source>
</reference>
<evidence type="ECO:0000256" key="5">
    <source>
        <dbReference type="ARBA" id="ARBA00023180"/>
    </source>
</evidence>
<feature type="signal peptide" evidence="6">
    <location>
        <begin position="1"/>
        <end position="22"/>
    </location>
</feature>
<evidence type="ECO:0000256" key="6">
    <source>
        <dbReference type="SAM" id="SignalP"/>
    </source>
</evidence>
<dbReference type="InParanoid" id="Q54EC9"/>
<dbReference type="AlphaFoldDB" id="Q54EC9"/>
<comment type="caution">
    <text evidence="7">The sequence shown here is derived from an EMBL/GenBank/DDBJ whole genome shotgun (WGS) entry which is preliminary data.</text>
</comment>
<dbReference type="HOGENOM" id="CLU_071068_0_0_1"/>
<dbReference type="FunCoup" id="Q54EC9">
    <property type="interactions" value="2"/>
</dbReference>
<sequence>MLNKIILIFFLINNIFSIVVSSTKLNPWVFEERIKLYDILINSTKVEIFGDDNLNNCFQGFKIQLEWQKTTGRSMIIDNSNISVNSWWGSMNYYESIIPFISAMNLGIIQPPIELVNIGDDRFCTDYSECDKELMEPWDLYFQFLIKIKDEKYSYSIQQQILKYNWDGHMKSLSIGLKLFNDKLNYLSKNEIKFSTGFVHFVDIISLINFNTNYSQILPIFDSLPPRMLTNSDHPPFFKGFTRTQNFYTVSVLSINELHENQILWNYFLNLLKTKTENEKCRDFINQEIINFTKYPESTLVKLLLKLLLNNC</sequence>
<dbReference type="SMR" id="Q54EC9"/>
<keyword evidence="3" id="KW-0964">Secreted</keyword>
<evidence type="ECO:0000313" key="8">
    <source>
        <dbReference type="Proteomes" id="UP000002195"/>
    </source>
</evidence>
<dbReference type="InterPro" id="IPR008499">
    <property type="entry name" value="Leg1"/>
</dbReference>
<dbReference type="Proteomes" id="UP000002195">
    <property type="component" value="Unassembled WGS sequence"/>
</dbReference>
<dbReference type="KEGG" id="ddi:DDB_G0291576"/>
<dbReference type="PhylomeDB" id="Q54EC9"/>
<organism evidence="7 8">
    <name type="scientific">Dictyostelium discoideum</name>
    <name type="common">Social amoeba</name>
    <dbReference type="NCBI Taxonomy" id="44689"/>
    <lineage>
        <taxon>Eukaryota</taxon>
        <taxon>Amoebozoa</taxon>
        <taxon>Evosea</taxon>
        <taxon>Eumycetozoa</taxon>
        <taxon>Dictyostelia</taxon>
        <taxon>Dictyosteliales</taxon>
        <taxon>Dictyosteliaceae</taxon>
        <taxon>Dictyostelium</taxon>
    </lineage>
</organism>
<name>Q54EC9_DICDI</name>
<feature type="chain" id="PRO_5004249526" evidence="6">
    <location>
        <begin position="23"/>
        <end position="312"/>
    </location>
</feature>
<comment type="similarity">
    <text evidence="2">Belongs to the LEG1 family.</text>
</comment>
<evidence type="ECO:0000256" key="1">
    <source>
        <dbReference type="ARBA" id="ARBA00004613"/>
    </source>
</evidence>
<protein>
    <submittedName>
        <fullName evidence="7">DUF781 family protein</fullName>
    </submittedName>
</protein>
<accession>Q54EC9</accession>
<proteinExistence type="inferred from homology"/>
<evidence type="ECO:0000313" key="7">
    <source>
        <dbReference type="EMBL" id="EAL61772.2"/>
    </source>
</evidence>
<dbReference type="dictyBase" id="DDB_G0291576"/>
<dbReference type="Pfam" id="PF05612">
    <property type="entry name" value="Leg1"/>
    <property type="match status" value="1"/>
</dbReference>
<dbReference type="EMBL" id="AAFI02000177">
    <property type="protein sequence ID" value="EAL61772.2"/>
    <property type="molecule type" value="Genomic_DNA"/>
</dbReference>
<evidence type="ECO:0000256" key="4">
    <source>
        <dbReference type="ARBA" id="ARBA00022729"/>
    </source>
</evidence>
<dbReference type="PANTHER" id="PTHR18820">
    <property type="entry name" value="LEG1"/>
    <property type="match status" value="1"/>
</dbReference>
<gene>
    <name evidence="7" type="ORF">DDB_G0291576</name>
</gene>
<evidence type="ECO:0000256" key="3">
    <source>
        <dbReference type="ARBA" id="ARBA00022525"/>
    </source>
</evidence>
<keyword evidence="5" id="KW-0325">Glycoprotein</keyword>
<dbReference type="GO" id="GO:0005615">
    <property type="term" value="C:extracellular space"/>
    <property type="evidence" value="ECO:0000318"/>
    <property type="project" value="GO_Central"/>
</dbReference>
<keyword evidence="8" id="KW-1185">Reference proteome</keyword>
<evidence type="ECO:0000256" key="2">
    <source>
        <dbReference type="ARBA" id="ARBA00009122"/>
    </source>
</evidence>
<dbReference type="eggNOG" id="ENOG502QVPP">
    <property type="taxonomic scope" value="Eukaryota"/>
</dbReference>